<comment type="caution">
    <text evidence="2">The sequence shown here is derived from an EMBL/GenBank/DDBJ whole genome shotgun (WGS) entry which is preliminary data.</text>
</comment>
<dbReference type="PANTHER" id="PTHR36786">
    <property type="entry name" value="2-ISOPROPYLMALATE SYNTHASE"/>
    <property type="match status" value="1"/>
</dbReference>
<feature type="domain" description="DUF7812" evidence="1">
    <location>
        <begin position="112"/>
        <end position="597"/>
    </location>
</feature>
<sequence>MKCHSVIYDLIFQGMKPPVLKNLYCLLVRLSTEAQWSFKFAVGSHDFDLEMCHDGIKVAFGDICELSNVLFKELEERFEQCFSSLCDLSANKDIRECSSNLGLYDTVEVVKLLLRCCMILLNLLAGKLSLVLEKRQILLNILRKLSMPKLVEKTGQREIVFEKSVFHKCPLGDNGGNASSSAEKITASLHFLEPYNPLLFFLSKMLEIFVDELLVHEQLRRYFTNINSVASINDRLFDPHSSQDDVMMESICNHFIHTFSDKQAFGDFLRRLFRSHHKELGYHFREPVLGVTSAVSLLLSPIMISAPKYMQAHVLSLVSEAIENVMNIKGSKPDHKLITCFLSTFEKSVILYMTNMSYGYSTSRGFATYSTSHEISPPSLEFYISADTKNKVDSLIDELDCSPNLLNDNFPRMKSDLVSSSMRFVKEFQNVCDISCQDEILAILSCTILKASENFDDAAINPLEGTAVQHIYFLASLLKLMSISLLQVVWFLRHGDDSCSLKTLKDLSSCKEYEFILGLITCFRDMDISLPLQEVLSNEMSRNSTKHTDSKSMFLHFSGLMSLSFVGGHDCLVKGCLLTILALLNLFVFEEGNLDALKSLVNSNTESFLSRSPVVKFQETVVGQNSGLVVASKFQKIRSLYKSVIENKNNEMKTLSSQMEPVVAFEEETEETSNGEIFFNCITKMGQNPSNFDDLVGFVECNEEKDFSDWLNKRKKFRKRKLEKMAVLRWERKKKSWRTLKGRRN</sequence>
<dbReference type="Pfam" id="PF25104">
    <property type="entry name" value="DUF7812"/>
    <property type="match status" value="1"/>
</dbReference>
<protein>
    <recommendedName>
        <fullName evidence="1">DUF7812 domain-containing protein</fullName>
    </recommendedName>
</protein>
<dbReference type="EMBL" id="JBJXBP010000002">
    <property type="protein sequence ID" value="KAL3845643.1"/>
    <property type="molecule type" value="Genomic_DNA"/>
</dbReference>
<accession>A0ABD3UBW6</accession>
<evidence type="ECO:0000259" key="1">
    <source>
        <dbReference type="Pfam" id="PF25104"/>
    </source>
</evidence>
<evidence type="ECO:0000313" key="3">
    <source>
        <dbReference type="Proteomes" id="UP001634393"/>
    </source>
</evidence>
<reference evidence="2 3" key="1">
    <citation type="submission" date="2024-12" db="EMBL/GenBank/DDBJ databases">
        <title>The unique morphological basis and parallel evolutionary history of personate flowers in Penstemon.</title>
        <authorList>
            <person name="Depatie T.H."/>
            <person name="Wessinger C.A."/>
        </authorList>
    </citation>
    <scope>NUCLEOTIDE SEQUENCE [LARGE SCALE GENOMIC DNA]</scope>
    <source>
        <strain evidence="2">WTNN_2</strain>
        <tissue evidence="2">Leaf</tissue>
    </source>
</reference>
<dbReference type="AlphaFoldDB" id="A0ABD3UBW6"/>
<organism evidence="2 3">
    <name type="scientific">Penstemon smallii</name>
    <dbReference type="NCBI Taxonomy" id="265156"/>
    <lineage>
        <taxon>Eukaryota</taxon>
        <taxon>Viridiplantae</taxon>
        <taxon>Streptophyta</taxon>
        <taxon>Embryophyta</taxon>
        <taxon>Tracheophyta</taxon>
        <taxon>Spermatophyta</taxon>
        <taxon>Magnoliopsida</taxon>
        <taxon>eudicotyledons</taxon>
        <taxon>Gunneridae</taxon>
        <taxon>Pentapetalae</taxon>
        <taxon>asterids</taxon>
        <taxon>lamiids</taxon>
        <taxon>Lamiales</taxon>
        <taxon>Plantaginaceae</taxon>
        <taxon>Cheloneae</taxon>
        <taxon>Penstemon</taxon>
    </lineage>
</organism>
<evidence type="ECO:0000313" key="2">
    <source>
        <dbReference type="EMBL" id="KAL3845643.1"/>
    </source>
</evidence>
<dbReference type="PANTHER" id="PTHR36786:SF1">
    <property type="entry name" value="2-ISOPROPYLMALATE SYNTHASE"/>
    <property type="match status" value="1"/>
</dbReference>
<name>A0ABD3UBW6_9LAMI</name>
<keyword evidence="3" id="KW-1185">Reference proteome</keyword>
<dbReference type="InterPro" id="IPR056714">
    <property type="entry name" value="DUF7812"/>
</dbReference>
<gene>
    <name evidence="2" type="ORF">ACJIZ3_003046</name>
</gene>
<proteinExistence type="predicted"/>
<dbReference type="Proteomes" id="UP001634393">
    <property type="component" value="Unassembled WGS sequence"/>
</dbReference>